<dbReference type="Proteomes" id="UP000525298">
    <property type="component" value="Unassembled WGS sequence"/>
</dbReference>
<dbReference type="AlphaFoldDB" id="A0A7W0CB80"/>
<comment type="caution">
    <text evidence="1">The sequence shown here is derived from an EMBL/GenBank/DDBJ whole genome shotgun (WGS) entry which is preliminary data.</text>
</comment>
<keyword evidence="2" id="KW-1185">Reference proteome</keyword>
<sequence>MNDKTLPGIEELRRRRKQALEKTEKAVSARPEQYRQIKRLVEDVLARPVEISEYYRIARDLSRLLEQLNASSPGSLFAYYHENIAPERKGDVRYFKMMCTDLRNQIHHLDQFRRSRHNIRIVQ</sequence>
<name>A0A7W0CB80_9BACT</name>
<organism evidence="1 2">
    <name type="scientific">Desulfosalsimonas propionicica</name>
    <dbReference type="NCBI Taxonomy" id="332175"/>
    <lineage>
        <taxon>Bacteria</taxon>
        <taxon>Pseudomonadati</taxon>
        <taxon>Thermodesulfobacteriota</taxon>
        <taxon>Desulfobacteria</taxon>
        <taxon>Desulfobacterales</taxon>
        <taxon>Desulfosalsimonadaceae</taxon>
        <taxon>Desulfosalsimonas</taxon>
    </lineage>
</organism>
<proteinExistence type="predicted"/>
<evidence type="ECO:0000313" key="1">
    <source>
        <dbReference type="EMBL" id="MBA2882551.1"/>
    </source>
</evidence>
<reference evidence="1 2" key="1">
    <citation type="submission" date="2020-07" db="EMBL/GenBank/DDBJ databases">
        <title>Genomic Encyclopedia of Type Strains, Phase IV (KMG-IV): sequencing the most valuable type-strain genomes for metagenomic binning, comparative biology and taxonomic classification.</title>
        <authorList>
            <person name="Goeker M."/>
        </authorList>
    </citation>
    <scope>NUCLEOTIDE SEQUENCE [LARGE SCALE GENOMIC DNA]</scope>
    <source>
        <strain evidence="1 2">DSM 17721</strain>
    </source>
</reference>
<evidence type="ECO:0000313" key="2">
    <source>
        <dbReference type="Proteomes" id="UP000525298"/>
    </source>
</evidence>
<protein>
    <submittedName>
        <fullName evidence="1">Uncharacterized protein</fullName>
    </submittedName>
</protein>
<gene>
    <name evidence="1" type="ORF">HNR65_002903</name>
</gene>
<dbReference type="EMBL" id="JACDUS010000010">
    <property type="protein sequence ID" value="MBA2882551.1"/>
    <property type="molecule type" value="Genomic_DNA"/>
</dbReference>
<dbReference type="RefSeq" id="WP_181552183.1">
    <property type="nucleotide sequence ID" value="NZ_JACDUS010000010.1"/>
</dbReference>
<accession>A0A7W0CB80</accession>